<dbReference type="AlphaFoldDB" id="A0A251NK44"/>
<reference evidence="1" key="2">
    <citation type="submission" date="2016-12" db="EMBL/GenBank/DDBJ databases">
        <title>WGS assembly of Prunus persica.</title>
        <authorList>
            <person name="Verde I."/>
            <person name="Jenkins J."/>
            <person name="Dondini L."/>
            <person name="Micali S."/>
            <person name="Pagliarani G."/>
            <person name="Vendramin E."/>
            <person name="Paris R."/>
            <person name="Aramini V."/>
            <person name="Gazza L."/>
            <person name="Rossini L."/>
            <person name="Bassi D."/>
            <person name="Troggio M."/>
            <person name="Shu S."/>
            <person name="Grimwood J.H."/>
            <person name="Tartarini S."/>
            <person name="Dettori M.T."/>
            <person name="Schmutz J."/>
        </authorList>
    </citation>
    <scope>NUCLEOTIDE SEQUENCE</scope>
</reference>
<dbReference type="Proteomes" id="UP000006882">
    <property type="component" value="Chromosome G6"/>
</dbReference>
<accession>A0A251NK44</accession>
<dbReference type="EMBL" id="CM007656">
    <property type="protein sequence ID" value="ONH99070.1"/>
    <property type="molecule type" value="Genomic_DNA"/>
</dbReference>
<name>A0A251NK44_PRUPE</name>
<dbReference type="EMBL" id="CM007656">
    <property type="protein sequence ID" value="ONH99069.1"/>
    <property type="molecule type" value="Genomic_DNA"/>
</dbReference>
<evidence type="ECO:0000313" key="2">
    <source>
        <dbReference type="Proteomes" id="UP000006882"/>
    </source>
</evidence>
<reference evidence="1 2" key="1">
    <citation type="journal article" date="2013" name="Nat. Genet.">
        <title>The high-quality draft genome of peach (Prunus persica) identifies unique patterns of genetic diversity, domestication and genome evolution.</title>
        <authorList>
            <consortium name="International Peach Genome Initiative"/>
            <person name="Verde I."/>
            <person name="Abbott A.G."/>
            <person name="Scalabrin S."/>
            <person name="Jung S."/>
            <person name="Shu S."/>
            <person name="Marroni F."/>
            <person name="Zhebentyayeva T."/>
            <person name="Dettori M.T."/>
            <person name="Grimwood J."/>
            <person name="Cattonaro F."/>
            <person name="Zuccolo A."/>
            <person name="Rossini L."/>
            <person name="Jenkins J."/>
            <person name="Vendramin E."/>
            <person name="Meisel L.A."/>
            <person name="Decroocq V."/>
            <person name="Sosinski B."/>
            <person name="Prochnik S."/>
            <person name="Mitros T."/>
            <person name="Policriti A."/>
            <person name="Cipriani G."/>
            <person name="Dondini L."/>
            <person name="Ficklin S."/>
            <person name="Goodstein D.M."/>
            <person name="Xuan P."/>
            <person name="Del Fabbro C."/>
            <person name="Aramini V."/>
            <person name="Copetti D."/>
            <person name="Gonzalez S."/>
            <person name="Horner D.S."/>
            <person name="Falchi R."/>
            <person name="Lucas S."/>
            <person name="Mica E."/>
            <person name="Maldonado J."/>
            <person name="Lazzari B."/>
            <person name="Bielenberg D."/>
            <person name="Pirona R."/>
            <person name="Miculan M."/>
            <person name="Barakat A."/>
            <person name="Testolin R."/>
            <person name="Stella A."/>
            <person name="Tartarini S."/>
            <person name="Tonutti P."/>
            <person name="Arus P."/>
            <person name="Orellana A."/>
            <person name="Wells C."/>
            <person name="Main D."/>
            <person name="Vizzotto G."/>
            <person name="Silva H."/>
            <person name="Salamini F."/>
            <person name="Schmutz J."/>
            <person name="Morgante M."/>
            <person name="Rokhsar D.S."/>
        </authorList>
    </citation>
    <scope>NUCLEOTIDE SEQUENCE [LARGE SCALE GENOMIC DNA]</scope>
    <source>
        <strain evidence="2">cv. Nemared</strain>
    </source>
</reference>
<protein>
    <submittedName>
        <fullName evidence="1">Uncharacterized protein</fullName>
    </submittedName>
</protein>
<dbReference type="Gramene" id="ONH99069">
    <property type="protein sequence ID" value="ONH99069"/>
    <property type="gene ID" value="PRUPE_6G008900"/>
</dbReference>
<evidence type="ECO:0000313" key="1">
    <source>
        <dbReference type="EMBL" id="ONH99069.1"/>
    </source>
</evidence>
<keyword evidence="2" id="KW-1185">Reference proteome</keyword>
<organism evidence="1 2">
    <name type="scientific">Prunus persica</name>
    <name type="common">Peach</name>
    <name type="synonym">Amygdalus persica</name>
    <dbReference type="NCBI Taxonomy" id="3760"/>
    <lineage>
        <taxon>Eukaryota</taxon>
        <taxon>Viridiplantae</taxon>
        <taxon>Streptophyta</taxon>
        <taxon>Embryophyta</taxon>
        <taxon>Tracheophyta</taxon>
        <taxon>Spermatophyta</taxon>
        <taxon>Magnoliopsida</taxon>
        <taxon>eudicotyledons</taxon>
        <taxon>Gunneridae</taxon>
        <taxon>Pentapetalae</taxon>
        <taxon>rosids</taxon>
        <taxon>fabids</taxon>
        <taxon>Rosales</taxon>
        <taxon>Rosaceae</taxon>
        <taxon>Amygdaloideae</taxon>
        <taxon>Amygdaleae</taxon>
        <taxon>Prunus</taxon>
    </lineage>
</organism>
<proteinExistence type="predicted"/>
<sequence length="68" mass="7900">MFIFMNNVNLHETLGETNNFRLMAQYLRQNRKKMTPSPLCHSSTMVTHNSMKFSPKIANSNLIQGKKE</sequence>
<dbReference type="Gramene" id="ONH99070">
    <property type="protein sequence ID" value="ONH99070"/>
    <property type="gene ID" value="PRUPE_6G008900"/>
</dbReference>
<gene>
    <name evidence="1" type="ORF">PRUPE_6G008900</name>
</gene>